<accession>A0ABD0PJB5</accession>
<evidence type="ECO:0008006" key="3">
    <source>
        <dbReference type="Google" id="ProtNLM"/>
    </source>
</evidence>
<protein>
    <recommendedName>
        <fullName evidence="3">Ig-like domain-containing protein</fullName>
    </recommendedName>
</protein>
<dbReference type="AlphaFoldDB" id="A0ABD0PJB5"/>
<comment type="caution">
    <text evidence="1">The sequence shown here is derived from an EMBL/GenBank/DDBJ whole genome shotgun (WGS) entry which is preliminary data.</text>
</comment>
<evidence type="ECO:0000313" key="2">
    <source>
        <dbReference type="Proteomes" id="UP001529510"/>
    </source>
</evidence>
<dbReference type="InterPro" id="IPR013783">
    <property type="entry name" value="Ig-like_fold"/>
</dbReference>
<dbReference type="Proteomes" id="UP001529510">
    <property type="component" value="Unassembled WGS sequence"/>
</dbReference>
<dbReference type="EMBL" id="JAMKFB020000015">
    <property type="protein sequence ID" value="KAL0174137.1"/>
    <property type="molecule type" value="Genomic_DNA"/>
</dbReference>
<keyword evidence="2" id="KW-1185">Reference proteome</keyword>
<dbReference type="SUPFAM" id="SSF48726">
    <property type="entry name" value="Immunoglobulin"/>
    <property type="match status" value="1"/>
</dbReference>
<sequence>GPFKEGDNVTLKCTADGNPPPSSYSFYINVSLLCNSLCSPFLHHHSGNDLDCC</sequence>
<name>A0ABD0PJB5_CIRMR</name>
<evidence type="ECO:0000313" key="1">
    <source>
        <dbReference type="EMBL" id="KAL0174137.1"/>
    </source>
</evidence>
<reference evidence="1 2" key="1">
    <citation type="submission" date="2024-05" db="EMBL/GenBank/DDBJ databases">
        <title>Genome sequencing and assembly of Indian major carp, Cirrhinus mrigala (Hamilton, 1822).</title>
        <authorList>
            <person name="Mohindra V."/>
            <person name="Chowdhury L.M."/>
            <person name="Lal K."/>
            <person name="Jena J.K."/>
        </authorList>
    </citation>
    <scope>NUCLEOTIDE SEQUENCE [LARGE SCALE GENOMIC DNA]</scope>
    <source>
        <strain evidence="1">CM1030</strain>
        <tissue evidence="1">Blood</tissue>
    </source>
</reference>
<gene>
    <name evidence="1" type="ORF">M9458_030105</name>
</gene>
<proteinExistence type="predicted"/>
<feature type="non-terminal residue" evidence="1">
    <location>
        <position position="1"/>
    </location>
</feature>
<dbReference type="InterPro" id="IPR036179">
    <property type="entry name" value="Ig-like_dom_sf"/>
</dbReference>
<organism evidence="1 2">
    <name type="scientific">Cirrhinus mrigala</name>
    <name type="common">Mrigala</name>
    <dbReference type="NCBI Taxonomy" id="683832"/>
    <lineage>
        <taxon>Eukaryota</taxon>
        <taxon>Metazoa</taxon>
        <taxon>Chordata</taxon>
        <taxon>Craniata</taxon>
        <taxon>Vertebrata</taxon>
        <taxon>Euteleostomi</taxon>
        <taxon>Actinopterygii</taxon>
        <taxon>Neopterygii</taxon>
        <taxon>Teleostei</taxon>
        <taxon>Ostariophysi</taxon>
        <taxon>Cypriniformes</taxon>
        <taxon>Cyprinidae</taxon>
        <taxon>Labeoninae</taxon>
        <taxon>Labeonini</taxon>
        <taxon>Cirrhinus</taxon>
    </lineage>
</organism>
<dbReference type="Gene3D" id="2.60.40.10">
    <property type="entry name" value="Immunoglobulins"/>
    <property type="match status" value="1"/>
</dbReference>